<dbReference type="HOGENOM" id="CLU_873514_0_0_10"/>
<protein>
    <recommendedName>
        <fullName evidence="3">DUF4625 domain-containing protein</fullName>
    </recommendedName>
</protein>
<dbReference type="EMBL" id="CP002955">
    <property type="protein sequence ID" value="AEL28503.1"/>
    <property type="molecule type" value="Genomic_DNA"/>
</dbReference>
<dbReference type="KEGG" id="cmr:Cycma_4818"/>
<dbReference type="InterPro" id="IPR027829">
    <property type="entry name" value="DUF4625"/>
</dbReference>
<evidence type="ECO:0008006" key="3">
    <source>
        <dbReference type="Google" id="ProtNLM"/>
    </source>
</evidence>
<evidence type="ECO:0000313" key="2">
    <source>
        <dbReference type="Proteomes" id="UP000001635"/>
    </source>
</evidence>
<dbReference type="Proteomes" id="UP000001635">
    <property type="component" value="Chromosome"/>
</dbReference>
<keyword evidence="2" id="KW-1185">Reference proteome</keyword>
<name>G0J6I8_CYCMS</name>
<reference evidence="2" key="1">
    <citation type="submission" date="2011-07" db="EMBL/GenBank/DDBJ databases">
        <title>The complete genome of Cyclobacterium marinum DSM 745.</title>
        <authorList>
            <person name="Lucas S."/>
            <person name="Han J."/>
            <person name="Lapidus A."/>
            <person name="Bruce D."/>
            <person name="Goodwin L."/>
            <person name="Pitluck S."/>
            <person name="Peters L."/>
            <person name="Kyrpides N."/>
            <person name="Mavromatis K."/>
            <person name="Ivanova N."/>
            <person name="Ovchinnikova G."/>
            <person name="Chertkov O."/>
            <person name="Detter J.C."/>
            <person name="Tapia R."/>
            <person name="Han C."/>
            <person name="Land M."/>
            <person name="Hauser L."/>
            <person name="Markowitz V."/>
            <person name="Cheng J.-F."/>
            <person name="Hugenholtz P."/>
            <person name="Woyke T."/>
            <person name="Wu D."/>
            <person name="Tindall B."/>
            <person name="Schuetze A."/>
            <person name="Brambilla E."/>
            <person name="Klenk H.-P."/>
            <person name="Eisen J.A."/>
        </authorList>
    </citation>
    <scope>NUCLEOTIDE SEQUENCE [LARGE SCALE GENOMIC DNA]</scope>
    <source>
        <strain evidence="2">ATCC 25205 / DSM 745 / LMG 13164 / NCIMB 1802</strain>
    </source>
</reference>
<dbReference type="PROSITE" id="PS51257">
    <property type="entry name" value="PROKAR_LIPOPROTEIN"/>
    <property type="match status" value="1"/>
</dbReference>
<dbReference type="eggNOG" id="ENOG50324QP">
    <property type="taxonomic scope" value="Bacteria"/>
</dbReference>
<dbReference type="AlphaFoldDB" id="G0J6I8"/>
<dbReference type="RefSeq" id="WP_014022783.1">
    <property type="nucleotide sequence ID" value="NC_015914.1"/>
</dbReference>
<accession>G0J6I8</accession>
<proteinExistence type="predicted"/>
<evidence type="ECO:0000313" key="1">
    <source>
        <dbReference type="EMBL" id="AEL28503.1"/>
    </source>
</evidence>
<dbReference type="Pfam" id="PF15418">
    <property type="entry name" value="DUF4625"/>
    <property type="match status" value="1"/>
</dbReference>
<organism evidence="1 2">
    <name type="scientific">Cyclobacterium marinum (strain ATCC 25205 / DSM 745 / LMG 13164 / NCIMB 1802)</name>
    <name type="common">Flectobacillus marinus</name>
    <dbReference type="NCBI Taxonomy" id="880070"/>
    <lineage>
        <taxon>Bacteria</taxon>
        <taxon>Pseudomonadati</taxon>
        <taxon>Bacteroidota</taxon>
        <taxon>Cytophagia</taxon>
        <taxon>Cytophagales</taxon>
        <taxon>Cyclobacteriaceae</taxon>
        <taxon>Cyclobacterium</taxon>
    </lineage>
</organism>
<gene>
    <name evidence="1" type="ordered locus">Cycma_4818</name>
</gene>
<sequence>MKSTNILIACILAIGISSCENTSEDPQDLEAPIIDHASSTDEISPDHGEVFTEMMNHIPVSFSVEDPSGIGQIKVNVHANFDGHSHARVLTNFETLAIDDIYAVDASNPDFQFPENSTRVEVGTEATDIYWSGDNSRLGGPVLAGMYDFSITATDIYGNQTTFADGSSYLTTIHIRTEYAPKVTVSNLNDGELVGTLGESLTVTGEISKPDHELSGDLAFIWIKLGEEDEDHDHDHDEENSRISNDEYVFDKMWGSSQWIAEGTGADLPDTQNIDLSTLLSGDNKIILPESGDHLDLTIRAEDVNGNTIEKTYEVHMD</sequence>
<dbReference type="OrthoDB" id="670730at2"/>